<feature type="region of interest" description="Disordered" evidence="1">
    <location>
        <begin position="1"/>
        <end position="42"/>
    </location>
</feature>
<dbReference type="KEGG" id="nai:NECAME_02773"/>
<feature type="compositionally biased region" description="Basic residues" evidence="1">
    <location>
        <begin position="1"/>
        <end position="15"/>
    </location>
</feature>
<dbReference type="Proteomes" id="UP000053676">
    <property type="component" value="Unassembled WGS sequence"/>
</dbReference>
<evidence type="ECO:0000313" key="2">
    <source>
        <dbReference type="EMBL" id="ETN78909.1"/>
    </source>
</evidence>
<evidence type="ECO:0000313" key="3">
    <source>
        <dbReference type="Proteomes" id="UP000053676"/>
    </source>
</evidence>
<sequence length="113" mass="13330">MFTHSTTRRHHHHGIHGSVVNRLSSQPSPTVFRDDKHDSARHDEMNLATRKLELEISKKFSANPNPPNDHKMFQHRDICRPPFLYKFPDIIVEKKITCEHFSWNHEHKISSTT</sequence>
<keyword evidence="3" id="KW-1185">Reference proteome</keyword>
<reference evidence="3" key="1">
    <citation type="journal article" date="2014" name="Nat. Genet.">
        <title>Genome of the human hookworm Necator americanus.</title>
        <authorList>
            <person name="Tang Y.T."/>
            <person name="Gao X."/>
            <person name="Rosa B.A."/>
            <person name="Abubucker S."/>
            <person name="Hallsworth-Pepin K."/>
            <person name="Martin J."/>
            <person name="Tyagi R."/>
            <person name="Heizer E."/>
            <person name="Zhang X."/>
            <person name="Bhonagiri-Palsikar V."/>
            <person name="Minx P."/>
            <person name="Warren W.C."/>
            <person name="Wang Q."/>
            <person name="Zhan B."/>
            <person name="Hotez P.J."/>
            <person name="Sternberg P.W."/>
            <person name="Dougall A."/>
            <person name="Gaze S.T."/>
            <person name="Mulvenna J."/>
            <person name="Sotillo J."/>
            <person name="Ranganathan S."/>
            <person name="Rabelo E.M."/>
            <person name="Wilson R.K."/>
            <person name="Felgner P.L."/>
            <person name="Bethony J."/>
            <person name="Hawdon J.M."/>
            <person name="Gasser R.B."/>
            <person name="Loukas A."/>
            <person name="Mitreva M."/>
        </authorList>
    </citation>
    <scope>NUCLEOTIDE SEQUENCE [LARGE SCALE GENOMIC DNA]</scope>
</reference>
<accession>W2TBD7</accession>
<organism evidence="2 3">
    <name type="scientific">Necator americanus</name>
    <name type="common">Human hookworm</name>
    <dbReference type="NCBI Taxonomy" id="51031"/>
    <lineage>
        <taxon>Eukaryota</taxon>
        <taxon>Metazoa</taxon>
        <taxon>Ecdysozoa</taxon>
        <taxon>Nematoda</taxon>
        <taxon>Chromadorea</taxon>
        <taxon>Rhabditida</taxon>
        <taxon>Rhabditina</taxon>
        <taxon>Rhabditomorpha</taxon>
        <taxon>Strongyloidea</taxon>
        <taxon>Ancylostomatidae</taxon>
        <taxon>Bunostominae</taxon>
        <taxon>Necator</taxon>
    </lineage>
</organism>
<evidence type="ECO:0000256" key="1">
    <source>
        <dbReference type="SAM" id="MobiDB-lite"/>
    </source>
</evidence>
<dbReference type="AlphaFoldDB" id="W2TBD7"/>
<feature type="compositionally biased region" description="Basic and acidic residues" evidence="1">
    <location>
        <begin position="32"/>
        <end position="42"/>
    </location>
</feature>
<gene>
    <name evidence="2" type="ORF">NECAME_02773</name>
</gene>
<dbReference type="EMBL" id="KI659684">
    <property type="protein sequence ID" value="ETN78909.1"/>
    <property type="molecule type" value="Genomic_DNA"/>
</dbReference>
<name>W2TBD7_NECAM</name>
<protein>
    <submittedName>
        <fullName evidence="2">Uncharacterized protein</fullName>
    </submittedName>
</protein>
<proteinExistence type="predicted"/>